<dbReference type="Pfam" id="PF00535">
    <property type="entry name" value="Glycos_transf_2"/>
    <property type="match status" value="1"/>
</dbReference>
<dbReference type="RefSeq" id="WP_146524471.1">
    <property type="nucleotide sequence ID" value="NZ_SJPV01000001.1"/>
</dbReference>
<dbReference type="AlphaFoldDB" id="A0A5C6E101"/>
<dbReference type="InterPro" id="IPR029044">
    <property type="entry name" value="Nucleotide-diphossugar_trans"/>
</dbReference>
<organism evidence="3 4">
    <name type="scientific">Novipirellula artificiosorum</name>
    <dbReference type="NCBI Taxonomy" id="2528016"/>
    <lineage>
        <taxon>Bacteria</taxon>
        <taxon>Pseudomonadati</taxon>
        <taxon>Planctomycetota</taxon>
        <taxon>Planctomycetia</taxon>
        <taxon>Pirellulales</taxon>
        <taxon>Pirellulaceae</taxon>
        <taxon>Novipirellula</taxon>
    </lineage>
</organism>
<dbReference type="Gene3D" id="3.90.550.10">
    <property type="entry name" value="Spore Coat Polysaccharide Biosynthesis Protein SpsA, Chain A"/>
    <property type="match status" value="1"/>
</dbReference>
<dbReference type="Proteomes" id="UP000319143">
    <property type="component" value="Unassembled WGS sequence"/>
</dbReference>
<keyword evidence="4" id="KW-1185">Reference proteome</keyword>
<name>A0A5C6E101_9BACT</name>
<dbReference type="PANTHER" id="PTHR48090:SF7">
    <property type="entry name" value="RFBJ PROTEIN"/>
    <property type="match status" value="1"/>
</dbReference>
<keyword evidence="3" id="KW-0328">Glycosyltransferase</keyword>
<dbReference type="SUPFAM" id="SSF53448">
    <property type="entry name" value="Nucleotide-diphospho-sugar transferases"/>
    <property type="match status" value="1"/>
</dbReference>
<evidence type="ECO:0000259" key="2">
    <source>
        <dbReference type="Pfam" id="PF00535"/>
    </source>
</evidence>
<reference evidence="3 4" key="1">
    <citation type="submission" date="2019-02" db="EMBL/GenBank/DDBJ databases">
        <title>Deep-cultivation of Planctomycetes and their phenomic and genomic characterization uncovers novel biology.</title>
        <authorList>
            <person name="Wiegand S."/>
            <person name="Jogler M."/>
            <person name="Boedeker C."/>
            <person name="Pinto D."/>
            <person name="Vollmers J."/>
            <person name="Rivas-Marin E."/>
            <person name="Kohn T."/>
            <person name="Peeters S.H."/>
            <person name="Heuer A."/>
            <person name="Rast P."/>
            <person name="Oberbeckmann S."/>
            <person name="Bunk B."/>
            <person name="Jeske O."/>
            <person name="Meyerdierks A."/>
            <person name="Storesund J.E."/>
            <person name="Kallscheuer N."/>
            <person name="Luecker S."/>
            <person name="Lage O.M."/>
            <person name="Pohl T."/>
            <person name="Merkel B.J."/>
            <person name="Hornburger P."/>
            <person name="Mueller R.-W."/>
            <person name="Bruemmer F."/>
            <person name="Labrenz M."/>
            <person name="Spormann A.M."/>
            <person name="Op Den Camp H."/>
            <person name="Overmann J."/>
            <person name="Amann R."/>
            <person name="Jetten M.S.M."/>
            <person name="Mascher T."/>
            <person name="Medema M.H."/>
            <person name="Devos D.P."/>
            <person name="Kaster A.-K."/>
            <person name="Ovreas L."/>
            <person name="Rohde M."/>
            <person name="Galperin M.Y."/>
            <person name="Jogler C."/>
        </authorList>
    </citation>
    <scope>NUCLEOTIDE SEQUENCE [LARGE SCALE GENOMIC DNA]</scope>
    <source>
        <strain evidence="3 4">Poly41</strain>
    </source>
</reference>
<dbReference type="GO" id="GO:0016757">
    <property type="term" value="F:glycosyltransferase activity"/>
    <property type="evidence" value="ECO:0007669"/>
    <property type="project" value="UniProtKB-KW"/>
</dbReference>
<accession>A0A5C6E101</accession>
<comment type="caution">
    <text evidence="3">The sequence shown here is derived from an EMBL/GenBank/DDBJ whole genome shotgun (WGS) entry which is preliminary data.</text>
</comment>
<dbReference type="InterPro" id="IPR001173">
    <property type="entry name" value="Glyco_trans_2-like"/>
</dbReference>
<feature type="region of interest" description="Disordered" evidence="1">
    <location>
        <begin position="145"/>
        <end position="195"/>
    </location>
</feature>
<dbReference type="EC" id="2.4.-.-" evidence="3"/>
<protein>
    <submittedName>
        <fullName evidence="3">Putative glycosyltransferase</fullName>
        <ecNumber evidence="3">2.4.-.-</ecNumber>
    </submittedName>
</protein>
<gene>
    <name evidence="3" type="primary">pimF</name>
    <name evidence="3" type="ORF">Poly41_06920</name>
</gene>
<dbReference type="OrthoDB" id="284530at2"/>
<proteinExistence type="predicted"/>
<sequence>MKRSTKISVVLPVRDGENRITARVQHVLEAIAGLTREIAEVVVVDDGSRDATPEVMEEIRSRYPQVRVARHSRPRGMEAAGQTGLERATGELVFIQESDSDVRIEDLQRLLKMSEDRSVVAARAESRPQPLSPQLLRRLRAWGATASEPNPQPEQPTTAPSCLQMVRRPHLQRLTGNAGKKIRLESETMRSTSIS</sequence>
<keyword evidence="3" id="KW-0808">Transferase</keyword>
<dbReference type="PANTHER" id="PTHR48090">
    <property type="entry name" value="UNDECAPRENYL-PHOSPHATE 4-DEOXY-4-FORMAMIDO-L-ARABINOSE TRANSFERASE-RELATED"/>
    <property type="match status" value="1"/>
</dbReference>
<dbReference type="InterPro" id="IPR050256">
    <property type="entry name" value="Glycosyltransferase_2"/>
</dbReference>
<evidence type="ECO:0000313" key="4">
    <source>
        <dbReference type="Proteomes" id="UP000319143"/>
    </source>
</evidence>
<feature type="domain" description="Glycosyltransferase 2-like" evidence="2">
    <location>
        <begin position="8"/>
        <end position="172"/>
    </location>
</feature>
<dbReference type="EMBL" id="SJPV01000001">
    <property type="protein sequence ID" value="TWU42395.1"/>
    <property type="molecule type" value="Genomic_DNA"/>
</dbReference>
<evidence type="ECO:0000256" key="1">
    <source>
        <dbReference type="SAM" id="MobiDB-lite"/>
    </source>
</evidence>
<evidence type="ECO:0000313" key="3">
    <source>
        <dbReference type="EMBL" id="TWU42395.1"/>
    </source>
</evidence>